<protein>
    <recommendedName>
        <fullName evidence="3 10">Gluconokinase</fullName>
        <ecNumber evidence="3 10">2.7.1.12</ecNumber>
    </recommendedName>
</protein>
<dbReference type="NCBIfam" id="TIGR01313">
    <property type="entry name" value="therm_gnt_kin"/>
    <property type="match status" value="1"/>
</dbReference>
<evidence type="ECO:0000256" key="9">
    <source>
        <dbReference type="ARBA" id="ARBA00048090"/>
    </source>
</evidence>
<reference evidence="11 12" key="1">
    <citation type="submission" date="2020-08" db="EMBL/GenBank/DDBJ databases">
        <title>Genomic Encyclopedia of Type Strains, Phase IV (KMG-IV): sequencing the most valuable type-strain genomes for metagenomic binning, comparative biology and taxonomic classification.</title>
        <authorList>
            <person name="Goeker M."/>
        </authorList>
    </citation>
    <scope>NUCLEOTIDE SEQUENCE [LARGE SCALE GENOMIC DNA]</scope>
    <source>
        <strain evidence="11 12">DSM 11099</strain>
    </source>
</reference>
<evidence type="ECO:0000256" key="2">
    <source>
        <dbReference type="ARBA" id="ARBA00008420"/>
    </source>
</evidence>
<dbReference type="EC" id="2.7.1.12" evidence="3 10"/>
<accession>A0A7W9VW59</accession>
<organism evidence="11 12">
    <name type="scientific">Aquamicrobium lusatiense</name>
    <dbReference type="NCBI Taxonomy" id="89772"/>
    <lineage>
        <taxon>Bacteria</taxon>
        <taxon>Pseudomonadati</taxon>
        <taxon>Pseudomonadota</taxon>
        <taxon>Alphaproteobacteria</taxon>
        <taxon>Hyphomicrobiales</taxon>
        <taxon>Phyllobacteriaceae</taxon>
        <taxon>Aquamicrobium</taxon>
    </lineage>
</organism>
<proteinExistence type="inferred from homology"/>
<keyword evidence="4 10" id="KW-0808">Transferase</keyword>
<comment type="catalytic activity">
    <reaction evidence="9 10">
        <text>D-gluconate + ATP = 6-phospho-D-gluconate + ADP + H(+)</text>
        <dbReference type="Rhea" id="RHEA:19433"/>
        <dbReference type="ChEBI" id="CHEBI:15378"/>
        <dbReference type="ChEBI" id="CHEBI:18391"/>
        <dbReference type="ChEBI" id="CHEBI:30616"/>
        <dbReference type="ChEBI" id="CHEBI:58759"/>
        <dbReference type="ChEBI" id="CHEBI:456216"/>
        <dbReference type="EC" id="2.7.1.12"/>
    </reaction>
</comment>
<evidence type="ECO:0000256" key="5">
    <source>
        <dbReference type="ARBA" id="ARBA00022741"/>
    </source>
</evidence>
<keyword evidence="6 10" id="KW-0418">Kinase</keyword>
<evidence type="ECO:0000256" key="10">
    <source>
        <dbReference type="RuleBase" id="RU363066"/>
    </source>
</evidence>
<name>A0A7W9VW59_9HYPH</name>
<dbReference type="EMBL" id="JACHEU010000007">
    <property type="protein sequence ID" value="MBB6014599.1"/>
    <property type="molecule type" value="Genomic_DNA"/>
</dbReference>
<dbReference type="InterPro" id="IPR006001">
    <property type="entry name" value="Therm_gnt_kin"/>
</dbReference>
<dbReference type="FunFam" id="3.40.50.300:FF:000522">
    <property type="entry name" value="Gluconokinase"/>
    <property type="match status" value="1"/>
</dbReference>
<comment type="pathway">
    <text evidence="1">Carbohydrate acid metabolism.</text>
</comment>
<dbReference type="GO" id="GO:0019521">
    <property type="term" value="P:D-gluconate metabolic process"/>
    <property type="evidence" value="ECO:0007669"/>
    <property type="project" value="UniProtKB-KW"/>
</dbReference>
<dbReference type="AlphaFoldDB" id="A0A7W9VW59"/>
<dbReference type="Pfam" id="PF13671">
    <property type="entry name" value="AAA_33"/>
    <property type="match status" value="1"/>
</dbReference>
<keyword evidence="12" id="KW-1185">Reference proteome</keyword>
<dbReference type="CDD" id="cd02021">
    <property type="entry name" value="GntK"/>
    <property type="match status" value="1"/>
</dbReference>
<evidence type="ECO:0000256" key="7">
    <source>
        <dbReference type="ARBA" id="ARBA00022840"/>
    </source>
</evidence>
<comment type="similarity">
    <text evidence="2 10">Belongs to the gluconokinase GntK/GntV family.</text>
</comment>
<keyword evidence="5 10" id="KW-0547">Nucleotide-binding</keyword>
<evidence type="ECO:0000256" key="8">
    <source>
        <dbReference type="ARBA" id="ARBA00023064"/>
    </source>
</evidence>
<comment type="caution">
    <text evidence="11">The sequence shown here is derived from an EMBL/GenBank/DDBJ whole genome shotgun (WGS) entry which is preliminary data.</text>
</comment>
<sequence length="186" mass="20052">MGMTLPGITVADSKARYILIMGVSGAGKSTIGKALADKIGGCFVEADDFHPAENIRRMSDREPLTDAHRWPWLQAVAESAIIAMERTGGPVVIACSALKRSYRDVLRQMLSPLFIIHLSGPMELIRARLAERQTHFMPVELLDSQLATLEPPQADEEGAALSIDGSQAQIVARAVQLVGHGPAEEA</sequence>
<evidence type="ECO:0000256" key="3">
    <source>
        <dbReference type="ARBA" id="ARBA00012054"/>
    </source>
</evidence>
<dbReference type="PANTHER" id="PTHR43442:SF3">
    <property type="entry name" value="GLUCONOKINASE-RELATED"/>
    <property type="match status" value="1"/>
</dbReference>
<gene>
    <name evidence="11" type="ORF">HNR59_003995</name>
</gene>
<dbReference type="InterPro" id="IPR027417">
    <property type="entry name" value="P-loop_NTPase"/>
</dbReference>
<evidence type="ECO:0000256" key="1">
    <source>
        <dbReference type="ARBA" id="ARBA00004761"/>
    </source>
</evidence>
<dbReference type="SUPFAM" id="SSF52540">
    <property type="entry name" value="P-loop containing nucleoside triphosphate hydrolases"/>
    <property type="match status" value="1"/>
</dbReference>
<dbReference type="Gene3D" id="3.40.50.300">
    <property type="entry name" value="P-loop containing nucleotide triphosphate hydrolases"/>
    <property type="match status" value="1"/>
</dbReference>
<evidence type="ECO:0000313" key="11">
    <source>
        <dbReference type="EMBL" id="MBB6014599.1"/>
    </source>
</evidence>
<evidence type="ECO:0000256" key="6">
    <source>
        <dbReference type="ARBA" id="ARBA00022777"/>
    </source>
</evidence>
<evidence type="ECO:0000313" key="12">
    <source>
        <dbReference type="Proteomes" id="UP000533306"/>
    </source>
</evidence>
<dbReference type="GO" id="GO:0005737">
    <property type="term" value="C:cytoplasm"/>
    <property type="evidence" value="ECO:0007669"/>
    <property type="project" value="TreeGrafter"/>
</dbReference>
<dbReference type="Proteomes" id="UP000533306">
    <property type="component" value="Unassembled WGS sequence"/>
</dbReference>
<evidence type="ECO:0000256" key="4">
    <source>
        <dbReference type="ARBA" id="ARBA00022679"/>
    </source>
</evidence>
<dbReference type="PRINTS" id="PR01100">
    <property type="entry name" value="SHIKIMTKNASE"/>
</dbReference>
<dbReference type="PANTHER" id="PTHR43442">
    <property type="entry name" value="GLUCONOKINASE-RELATED"/>
    <property type="match status" value="1"/>
</dbReference>
<keyword evidence="8" id="KW-0311">Gluconate utilization</keyword>
<dbReference type="GO" id="GO:0046316">
    <property type="term" value="F:gluconokinase activity"/>
    <property type="evidence" value="ECO:0007669"/>
    <property type="project" value="UniProtKB-EC"/>
</dbReference>
<keyword evidence="7 10" id="KW-0067">ATP-binding</keyword>
<dbReference type="GO" id="GO:0005524">
    <property type="term" value="F:ATP binding"/>
    <property type="evidence" value="ECO:0007669"/>
    <property type="project" value="UniProtKB-KW"/>
</dbReference>